<dbReference type="AlphaFoldDB" id="A0A840BH88"/>
<dbReference type="InterPro" id="IPR001940">
    <property type="entry name" value="Peptidase_S1C"/>
</dbReference>
<dbReference type="Pfam" id="PF13365">
    <property type="entry name" value="Trypsin_2"/>
    <property type="match status" value="1"/>
</dbReference>
<dbReference type="InterPro" id="IPR043504">
    <property type="entry name" value="Peptidase_S1_PA_chymotrypsin"/>
</dbReference>
<dbReference type="GO" id="GO:0004252">
    <property type="term" value="F:serine-type endopeptidase activity"/>
    <property type="evidence" value="ECO:0007669"/>
    <property type="project" value="InterPro"/>
</dbReference>
<evidence type="ECO:0000256" key="5">
    <source>
        <dbReference type="SAM" id="SignalP"/>
    </source>
</evidence>
<evidence type="ECO:0000256" key="4">
    <source>
        <dbReference type="ARBA" id="ARBA00022825"/>
    </source>
</evidence>
<evidence type="ECO:0000313" key="7">
    <source>
        <dbReference type="EMBL" id="MBB4011028.1"/>
    </source>
</evidence>
<accession>A0A840BH88</accession>
<keyword evidence="4" id="KW-0720">Serine protease</keyword>
<dbReference type="InterPro" id="IPR051201">
    <property type="entry name" value="Chloro_Bact_Ser_Proteases"/>
</dbReference>
<dbReference type="Pfam" id="PF13180">
    <property type="entry name" value="PDZ_2"/>
    <property type="match status" value="1"/>
</dbReference>
<keyword evidence="5" id="KW-0732">Signal</keyword>
<dbReference type="SMART" id="SM00228">
    <property type="entry name" value="PDZ"/>
    <property type="match status" value="1"/>
</dbReference>
<comment type="caution">
    <text evidence="7">The sequence shown here is derived from an EMBL/GenBank/DDBJ whole genome shotgun (WGS) entry which is preliminary data.</text>
</comment>
<name>A0A840BH88_9RHOO</name>
<protein>
    <submittedName>
        <fullName evidence="7">S1-C subfamily serine protease</fullName>
    </submittedName>
</protein>
<dbReference type="Proteomes" id="UP000561045">
    <property type="component" value="Unassembled WGS sequence"/>
</dbReference>
<evidence type="ECO:0000256" key="2">
    <source>
        <dbReference type="ARBA" id="ARBA00022670"/>
    </source>
</evidence>
<feature type="signal peptide" evidence="5">
    <location>
        <begin position="1"/>
        <end position="36"/>
    </location>
</feature>
<organism evidence="7 8">
    <name type="scientific">Niveibacterium umoris</name>
    <dbReference type="NCBI Taxonomy" id="1193620"/>
    <lineage>
        <taxon>Bacteria</taxon>
        <taxon>Pseudomonadati</taxon>
        <taxon>Pseudomonadota</taxon>
        <taxon>Betaproteobacteria</taxon>
        <taxon>Rhodocyclales</taxon>
        <taxon>Rhodocyclaceae</taxon>
        <taxon>Niveibacterium</taxon>
    </lineage>
</organism>
<reference evidence="7 8" key="1">
    <citation type="submission" date="2020-08" db="EMBL/GenBank/DDBJ databases">
        <title>Genomic Encyclopedia of Type Strains, Phase IV (KMG-IV): sequencing the most valuable type-strain genomes for metagenomic binning, comparative biology and taxonomic classification.</title>
        <authorList>
            <person name="Goeker M."/>
        </authorList>
    </citation>
    <scope>NUCLEOTIDE SEQUENCE [LARGE SCALE GENOMIC DNA]</scope>
    <source>
        <strain evidence="7 8">DSM 106739</strain>
    </source>
</reference>
<keyword evidence="3" id="KW-0378">Hydrolase</keyword>
<dbReference type="Gene3D" id="2.30.42.10">
    <property type="match status" value="1"/>
</dbReference>
<dbReference type="PANTHER" id="PTHR43343">
    <property type="entry name" value="PEPTIDASE S12"/>
    <property type="match status" value="1"/>
</dbReference>
<dbReference type="PRINTS" id="PR00834">
    <property type="entry name" value="PROTEASES2C"/>
</dbReference>
<gene>
    <name evidence="7" type="ORF">GGR36_000336</name>
</gene>
<comment type="similarity">
    <text evidence="1">Belongs to the peptidase S1C family.</text>
</comment>
<sequence length="380" mass="40167">MPDTHTSVPAAPRRKRAAAALLSIAALLATGGAPWAANPASPRAVTPRGELQADEKATIALFERSRDAVVFITTRERVRDFWSRNVFSVPKGSGSGFLWDEGGFIVTNYHVIEGASEATVRLADGTDYRSTLIGASPEHDIAVLRIKLGDKRIAPIPLGTSRDLRVGQKVFAIGNPFGLDWTLTSGIVSALDRSLGEDDGRAIHHLIQTDAAINPGNSGGPLLDSAGRLIGMNTAIYSPSGASAGIGFAVPADTVNRVVPELIRSGRYERPNLGLELDERVNARLARMLDVRGVVIVRVERGSSAEAAGLRGLTVTSNGSVIAGDIITAVDGKSVDSVDKLLALLDDKRGAGQVQLSVLRQGKTVIVQVRPQRGEGVSRL</sequence>
<keyword evidence="8" id="KW-1185">Reference proteome</keyword>
<dbReference type="EMBL" id="JACIET010000001">
    <property type="protein sequence ID" value="MBB4011028.1"/>
    <property type="molecule type" value="Genomic_DNA"/>
</dbReference>
<dbReference type="GO" id="GO:0006508">
    <property type="term" value="P:proteolysis"/>
    <property type="evidence" value="ECO:0007669"/>
    <property type="project" value="UniProtKB-KW"/>
</dbReference>
<evidence type="ECO:0000256" key="1">
    <source>
        <dbReference type="ARBA" id="ARBA00010541"/>
    </source>
</evidence>
<feature type="chain" id="PRO_5032277428" evidence="5">
    <location>
        <begin position="37"/>
        <end position="380"/>
    </location>
</feature>
<dbReference type="SUPFAM" id="SSF50156">
    <property type="entry name" value="PDZ domain-like"/>
    <property type="match status" value="1"/>
</dbReference>
<keyword evidence="2 7" id="KW-0645">Protease</keyword>
<evidence type="ECO:0000256" key="3">
    <source>
        <dbReference type="ARBA" id="ARBA00022801"/>
    </source>
</evidence>
<dbReference type="InterPro" id="IPR009003">
    <property type="entry name" value="Peptidase_S1_PA"/>
</dbReference>
<dbReference type="InterPro" id="IPR001478">
    <property type="entry name" value="PDZ"/>
</dbReference>
<dbReference type="FunFam" id="2.40.10.10:FF:000001">
    <property type="entry name" value="Periplasmic serine protease DegS"/>
    <property type="match status" value="1"/>
</dbReference>
<dbReference type="SUPFAM" id="SSF50494">
    <property type="entry name" value="Trypsin-like serine proteases"/>
    <property type="match status" value="1"/>
</dbReference>
<feature type="domain" description="PDZ" evidence="6">
    <location>
        <begin position="262"/>
        <end position="362"/>
    </location>
</feature>
<dbReference type="PANTHER" id="PTHR43343:SF3">
    <property type="entry name" value="PROTEASE DO-LIKE 8, CHLOROPLASTIC"/>
    <property type="match status" value="1"/>
</dbReference>
<dbReference type="RefSeq" id="WP_425576928.1">
    <property type="nucleotide sequence ID" value="NZ_BAABLE010000011.1"/>
</dbReference>
<evidence type="ECO:0000313" key="8">
    <source>
        <dbReference type="Proteomes" id="UP000561045"/>
    </source>
</evidence>
<dbReference type="InterPro" id="IPR036034">
    <property type="entry name" value="PDZ_sf"/>
</dbReference>
<proteinExistence type="inferred from homology"/>
<dbReference type="PROSITE" id="PS50106">
    <property type="entry name" value="PDZ"/>
    <property type="match status" value="1"/>
</dbReference>
<evidence type="ECO:0000259" key="6">
    <source>
        <dbReference type="PROSITE" id="PS50106"/>
    </source>
</evidence>
<dbReference type="Gene3D" id="2.40.10.10">
    <property type="entry name" value="Trypsin-like serine proteases"/>
    <property type="match status" value="2"/>
</dbReference>